<dbReference type="AlphaFoldDB" id="A0A7E4ZVH4"/>
<reference evidence="4" key="2">
    <citation type="submission" date="2020-10" db="UniProtKB">
        <authorList>
            <consortium name="WormBaseParasite"/>
        </authorList>
    </citation>
    <scope>IDENTIFICATION</scope>
</reference>
<evidence type="ECO:0000256" key="2">
    <source>
        <dbReference type="SAM" id="SignalP"/>
    </source>
</evidence>
<feature type="chain" id="PRO_5028851896" evidence="2">
    <location>
        <begin position="20"/>
        <end position="115"/>
    </location>
</feature>
<evidence type="ECO:0000256" key="1">
    <source>
        <dbReference type="SAM" id="MobiDB-lite"/>
    </source>
</evidence>
<feature type="region of interest" description="Disordered" evidence="1">
    <location>
        <begin position="47"/>
        <end position="115"/>
    </location>
</feature>
<feature type="compositionally biased region" description="Polar residues" evidence="1">
    <location>
        <begin position="51"/>
        <end position="60"/>
    </location>
</feature>
<protein>
    <submittedName>
        <fullName evidence="4">Secreted protein</fullName>
    </submittedName>
</protein>
<keyword evidence="2" id="KW-0732">Signal</keyword>
<proteinExistence type="predicted"/>
<keyword evidence="3" id="KW-1185">Reference proteome</keyword>
<dbReference type="Proteomes" id="UP000492821">
    <property type="component" value="Unassembled WGS sequence"/>
</dbReference>
<evidence type="ECO:0000313" key="3">
    <source>
        <dbReference type="Proteomes" id="UP000492821"/>
    </source>
</evidence>
<feature type="compositionally biased region" description="Acidic residues" evidence="1">
    <location>
        <begin position="106"/>
        <end position="115"/>
    </location>
</feature>
<feature type="signal peptide" evidence="2">
    <location>
        <begin position="1"/>
        <end position="19"/>
    </location>
</feature>
<accession>A0A7E4ZVH4</accession>
<evidence type="ECO:0000313" key="4">
    <source>
        <dbReference type="WBParaSite" id="Pan_g20069.t1"/>
    </source>
</evidence>
<name>A0A7E4ZVH4_PANRE</name>
<dbReference type="WBParaSite" id="Pan_g20069.t1">
    <property type="protein sequence ID" value="Pan_g20069.t1"/>
    <property type="gene ID" value="Pan_g20069"/>
</dbReference>
<sequence length="115" mass="12375">MMSVLVFALIASTAALKYAEKGAVASLMAIRITNYKQCPNTPIICYKKSRSSNPSVQKPASSFGPAPKPAESKTTMPQEDRTQDSPTGSEGTPPADQKTAPLIDQLTDEIEFITR</sequence>
<reference evidence="3" key="1">
    <citation type="journal article" date="2013" name="Genetics">
        <title>The draft genome and transcriptome of Panagrellus redivivus are shaped by the harsh demands of a free-living lifestyle.</title>
        <authorList>
            <person name="Srinivasan J."/>
            <person name="Dillman A.R."/>
            <person name="Macchietto M.G."/>
            <person name="Heikkinen L."/>
            <person name="Lakso M."/>
            <person name="Fracchia K.M."/>
            <person name="Antoshechkin I."/>
            <person name="Mortazavi A."/>
            <person name="Wong G."/>
            <person name="Sternberg P.W."/>
        </authorList>
    </citation>
    <scope>NUCLEOTIDE SEQUENCE [LARGE SCALE GENOMIC DNA]</scope>
    <source>
        <strain evidence="3">MT8872</strain>
    </source>
</reference>
<organism evidence="3 4">
    <name type="scientific">Panagrellus redivivus</name>
    <name type="common">Microworm</name>
    <dbReference type="NCBI Taxonomy" id="6233"/>
    <lineage>
        <taxon>Eukaryota</taxon>
        <taxon>Metazoa</taxon>
        <taxon>Ecdysozoa</taxon>
        <taxon>Nematoda</taxon>
        <taxon>Chromadorea</taxon>
        <taxon>Rhabditida</taxon>
        <taxon>Tylenchina</taxon>
        <taxon>Panagrolaimomorpha</taxon>
        <taxon>Panagrolaimoidea</taxon>
        <taxon>Panagrolaimidae</taxon>
        <taxon>Panagrellus</taxon>
    </lineage>
</organism>